<comment type="similarity">
    <text evidence="1">Belongs to the peptidase M13 family.</text>
</comment>
<gene>
    <name evidence="5" type="ORF">HPB48_001949</name>
</gene>
<evidence type="ECO:0000256" key="2">
    <source>
        <dbReference type="SAM" id="MobiDB-lite"/>
    </source>
</evidence>
<evidence type="ECO:0000313" key="5">
    <source>
        <dbReference type="EMBL" id="KAH9370072.1"/>
    </source>
</evidence>
<dbReference type="EMBL" id="JABSTR010000005">
    <property type="protein sequence ID" value="KAH9370072.1"/>
    <property type="molecule type" value="Genomic_DNA"/>
</dbReference>
<dbReference type="Proteomes" id="UP000821853">
    <property type="component" value="Chromosome 3"/>
</dbReference>
<feature type="domain" description="Peptidase M13 N-terminal" evidence="4">
    <location>
        <begin position="529"/>
        <end position="880"/>
    </location>
</feature>
<organism evidence="5 6">
    <name type="scientific">Haemaphysalis longicornis</name>
    <name type="common">Bush tick</name>
    <dbReference type="NCBI Taxonomy" id="44386"/>
    <lineage>
        <taxon>Eukaryota</taxon>
        <taxon>Metazoa</taxon>
        <taxon>Ecdysozoa</taxon>
        <taxon>Arthropoda</taxon>
        <taxon>Chelicerata</taxon>
        <taxon>Arachnida</taxon>
        <taxon>Acari</taxon>
        <taxon>Parasitiformes</taxon>
        <taxon>Ixodida</taxon>
        <taxon>Ixodoidea</taxon>
        <taxon>Ixodidae</taxon>
        <taxon>Haemaphysalinae</taxon>
        <taxon>Haemaphysalis</taxon>
    </lineage>
</organism>
<dbReference type="GO" id="GO:0005886">
    <property type="term" value="C:plasma membrane"/>
    <property type="evidence" value="ECO:0007669"/>
    <property type="project" value="TreeGrafter"/>
</dbReference>
<protein>
    <recommendedName>
        <fullName evidence="4">Peptidase M13 N-terminal domain-containing protein</fullName>
    </recommendedName>
</protein>
<feature type="compositionally biased region" description="Polar residues" evidence="2">
    <location>
        <begin position="369"/>
        <end position="378"/>
    </location>
</feature>
<feature type="region of interest" description="Disordered" evidence="2">
    <location>
        <begin position="148"/>
        <end position="185"/>
    </location>
</feature>
<dbReference type="PANTHER" id="PTHR11733:SF241">
    <property type="entry name" value="GH26575P-RELATED"/>
    <property type="match status" value="1"/>
</dbReference>
<dbReference type="InterPro" id="IPR042089">
    <property type="entry name" value="Peptidase_M13_dom_2"/>
</dbReference>
<feature type="region of interest" description="Disordered" evidence="2">
    <location>
        <begin position="366"/>
        <end position="446"/>
    </location>
</feature>
<evidence type="ECO:0000259" key="4">
    <source>
        <dbReference type="Pfam" id="PF05649"/>
    </source>
</evidence>
<accession>A0A9J6G6C0</accession>
<evidence type="ECO:0000313" key="6">
    <source>
        <dbReference type="Proteomes" id="UP000821853"/>
    </source>
</evidence>
<feature type="transmembrane region" description="Helical" evidence="3">
    <location>
        <begin position="460"/>
        <end position="482"/>
    </location>
</feature>
<dbReference type="GO" id="GO:0016485">
    <property type="term" value="P:protein processing"/>
    <property type="evidence" value="ECO:0007669"/>
    <property type="project" value="TreeGrafter"/>
</dbReference>
<dbReference type="SUPFAM" id="SSF55486">
    <property type="entry name" value="Metalloproteases ('zincins'), catalytic domain"/>
    <property type="match status" value="1"/>
</dbReference>
<keyword evidence="3" id="KW-1133">Transmembrane helix</keyword>
<name>A0A9J6G6C0_HAELO</name>
<feature type="compositionally biased region" description="Polar residues" evidence="2">
    <location>
        <begin position="420"/>
        <end position="432"/>
    </location>
</feature>
<dbReference type="Pfam" id="PF05649">
    <property type="entry name" value="Peptidase_M13_N"/>
    <property type="match status" value="1"/>
</dbReference>
<dbReference type="InterPro" id="IPR000718">
    <property type="entry name" value="Peptidase_M13"/>
</dbReference>
<keyword evidence="6" id="KW-1185">Reference proteome</keyword>
<dbReference type="PROSITE" id="PS51885">
    <property type="entry name" value="NEPRILYSIN"/>
    <property type="match status" value="1"/>
</dbReference>
<dbReference type="GO" id="GO:0004222">
    <property type="term" value="F:metalloendopeptidase activity"/>
    <property type="evidence" value="ECO:0007669"/>
    <property type="project" value="InterPro"/>
</dbReference>
<dbReference type="Gene3D" id="3.40.390.10">
    <property type="entry name" value="Collagenase (Catalytic Domain)"/>
    <property type="match status" value="1"/>
</dbReference>
<keyword evidence="3" id="KW-0472">Membrane</keyword>
<feature type="compositionally biased region" description="Polar residues" evidence="2">
    <location>
        <begin position="398"/>
        <end position="412"/>
    </location>
</feature>
<evidence type="ECO:0000256" key="3">
    <source>
        <dbReference type="SAM" id="Phobius"/>
    </source>
</evidence>
<dbReference type="AlphaFoldDB" id="A0A9J6G6C0"/>
<proteinExistence type="inferred from homology"/>
<comment type="caution">
    <text evidence="5">The sequence shown here is derived from an EMBL/GenBank/DDBJ whole genome shotgun (WGS) entry which is preliminary data.</text>
</comment>
<dbReference type="VEuPathDB" id="VectorBase:HLOH_058543"/>
<dbReference type="InterPro" id="IPR008753">
    <property type="entry name" value="Peptidase_M13_N"/>
</dbReference>
<reference evidence="5 6" key="1">
    <citation type="journal article" date="2020" name="Cell">
        <title>Large-Scale Comparative Analyses of Tick Genomes Elucidate Their Genetic Diversity and Vector Capacities.</title>
        <authorList>
            <consortium name="Tick Genome and Microbiome Consortium (TIGMIC)"/>
            <person name="Jia N."/>
            <person name="Wang J."/>
            <person name="Shi W."/>
            <person name="Du L."/>
            <person name="Sun Y."/>
            <person name="Zhan W."/>
            <person name="Jiang J.F."/>
            <person name="Wang Q."/>
            <person name="Zhang B."/>
            <person name="Ji P."/>
            <person name="Bell-Sakyi L."/>
            <person name="Cui X.M."/>
            <person name="Yuan T.T."/>
            <person name="Jiang B.G."/>
            <person name="Yang W.F."/>
            <person name="Lam T.T."/>
            <person name="Chang Q.C."/>
            <person name="Ding S.J."/>
            <person name="Wang X.J."/>
            <person name="Zhu J.G."/>
            <person name="Ruan X.D."/>
            <person name="Zhao L."/>
            <person name="Wei J.T."/>
            <person name="Ye R.Z."/>
            <person name="Que T.C."/>
            <person name="Du C.H."/>
            <person name="Zhou Y.H."/>
            <person name="Cheng J.X."/>
            <person name="Dai P.F."/>
            <person name="Guo W.B."/>
            <person name="Han X.H."/>
            <person name="Huang E.J."/>
            <person name="Li L.F."/>
            <person name="Wei W."/>
            <person name="Gao Y.C."/>
            <person name="Liu J.Z."/>
            <person name="Shao H.Z."/>
            <person name="Wang X."/>
            <person name="Wang C.C."/>
            <person name="Yang T.C."/>
            <person name="Huo Q.B."/>
            <person name="Li W."/>
            <person name="Chen H.Y."/>
            <person name="Chen S.E."/>
            <person name="Zhou L.G."/>
            <person name="Ni X.B."/>
            <person name="Tian J.H."/>
            <person name="Sheng Y."/>
            <person name="Liu T."/>
            <person name="Pan Y.S."/>
            <person name="Xia L.Y."/>
            <person name="Li J."/>
            <person name="Zhao F."/>
            <person name="Cao W.C."/>
        </authorList>
    </citation>
    <scope>NUCLEOTIDE SEQUENCE [LARGE SCALE GENOMIC DNA]</scope>
    <source>
        <strain evidence="5">HaeL-2018</strain>
    </source>
</reference>
<dbReference type="Gene3D" id="1.10.1380.10">
    <property type="entry name" value="Neutral endopeptidase , domain2"/>
    <property type="match status" value="1"/>
</dbReference>
<feature type="region of interest" description="Disordered" evidence="2">
    <location>
        <begin position="113"/>
        <end position="132"/>
    </location>
</feature>
<sequence>MVKVYDALLGPGTFCGWEKVGQTPPLNQEPVQTTVIGGERCPQGTSFLNTPHEDERAERSLPQPYIRATTGQPMFYQQQNTVNCQGIASNVNRTKAKKQTTENLMNTVNKVKTMPSERPSSRQEAGVGLASTGKATFRAPKLADTSKYKALSLPKSGTKGSITASRRRPSKENPSSTTRPPLANDTLAMEFLSSSKVLRENFLLDNDRSGMKVGNQLMPHNIRWGAIPSSTRQDTSDKALESRQASQLLPHELQVAAKHASSTPMLRSDDLVASAADEVECRSEANRDISSKRIGASNDPFGAKQGTVVGGPLLNDIDSLTMEETIMQSDESSLSDETSESAGYQAPAECLGKDCNLSADIAGVRWTGPNPSSRSKQMSGGAASTRAFKQIEIVPNNARRQSSSSPKLNNETEPNDRLENQLSLGPNISNRMPPNPEQASIGAASAAADHRVERPLSKEYILYPIALSLALVMVLVLVFLFWPPKPSPLFDRQSTNMPKRRSDGTCASVKCMENTVYLSNLVSWERHDPCQSFYAFVCHRWTTQFPSPSKDSVTVDDDYSGFLEKKLRLRLQGSSQDSKILWPVKNLYDKCDTFGAIDDSGWDALLELMSEVTLEGFPMNAPARVNVSVWKMAAKVFRVTGAAALLSVGVASHPSLAAKDIASVGPPELLTTHGGVDAKRAVHLYTTAVFGITSDLNIRNFTPAIAFAIVNFARELEELGQLKLRRNVAKINRLPTPSPLVEFLEEGLRGLKLTLFSNASRDVLIRSPDFVDDIVNMVARADAQIVADYLGLRLLIQVAPFTPNSALTDIYSTLLYGKPQTGLPRWKLCVRTVEKVLYPLVYAHLFADLHVKAVLPTLTNFMRGVIEAFKTEMDNLPYFERSSSVGVKYSLYKAAIKLLGPAWTRDEALVQGYIDTLPAAYATQPAIRSYLWYYQNTFLHGLQRGSGMRWTRSAFTTDCWSEPHPRTLHIPLLAFNVTQVLESGVADAMQLSRLAPRMARCLFDMIMDEASSGNVGGSFFDESVWSGFLRAEECFEAQQDYLRFSRLRDVVAARVSYRLFANSVDMDEKIAPLPGNVKGPLVAAQLFFISLMLQNCQTGIGPHCMKRPFEGDDWVAALRHMTEFSTAFNCSPQSVMNPVFECVFRRNQFY</sequence>
<evidence type="ECO:0000256" key="1">
    <source>
        <dbReference type="ARBA" id="ARBA00007357"/>
    </source>
</evidence>
<dbReference type="PANTHER" id="PTHR11733">
    <property type="entry name" value="ZINC METALLOPROTEASE FAMILY M13 NEPRILYSIN-RELATED"/>
    <property type="match status" value="1"/>
</dbReference>
<dbReference type="InterPro" id="IPR024079">
    <property type="entry name" value="MetalloPept_cat_dom_sf"/>
</dbReference>
<keyword evidence="3" id="KW-0812">Transmembrane</keyword>